<evidence type="ECO:0000259" key="5">
    <source>
        <dbReference type="PROSITE" id="PS50975"/>
    </source>
</evidence>
<dbReference type="Proteomes" id="UP000596130">
    <property type="component" value="Chromosome"/>
</dbReference>
<dbReference type="EMBL" id="CP065959">
    <property type="protein sequence ID" value="QQC87856.1"/>
    <property type="molecule type" value="Genomic_DNA"/>
</dbReference>
<proteinExistence type="predicted"/>
<accession>A0A7T4PCR6</accession>
<dbReference type="Gene3D" id="3.30.470.20">
    <property type="entry name" value="ATP-grasp fold, B domain"/>
    <property type="match status" value="1"/>
</dbReference>
<dbReference type="PANTHER" id="PTHR43585">
    <property type="entry name" value="FUMIPYRROLE BIOSYNTHESIS PROTEIN C"/>
    <property type="match status" value="1"/>
</dbReference>
<organism evidence="6 7">
    <name type="scientific">Streptomyces alfalfae</name>
    <dbReference type="NCBI Taxonomy" id="1642299"/>
    <lineage>
        <taxon>Bacteria</taxon>
        <taxon>Bacillati</taxon>
        <taxon>Actinomycetota</taxon>
        <taxon>Actinomycetes</taxon>
        <taxon>Kitasatosporales</taxon>
        <taxon>Streptomycetaceae</taxon>
        <taxon>Streptomyces</taxon>
    </lineage>
</organism>
<gene>
    <name evidence="6" type="ORF">I8755_05125</name>
</gene>
<evidence type="ECO:0000256" key="1">
    <source>
        <dbReference type="ARBA" id="ARBA00022598"/>
    </source>
</evidence>
<dbReference type="InterPro" id="IPR011761">
    <property type="entry name" value="ATP-grasp"/>
</dbReference>
<dbReference type="SUPFAM" id="SSF56059">
    <property type="entry name" value="Glutathione synthetase ATP-binding domain-like"/>
    <property type="match status" value="1"/>
</dbReference>
<feature type="domain" description="ATP-grasp" evidence="5">
    <location>
        <begin position="137"/>
        <end position="353"/>
    </location>
</feature>
<dbReference type="GO" id="GO:0016874">
    <property type="term" value="F:ligase activity"/>
    <property type="evidence" value="ECO:0007669"/>
    <property type="project" value="UniProtKB-KW"/>
</dbReference>
<dbReference type="GO" id="GO:0005524">
    <property type="term" value="F:ATP binding"/>
    <property type="evidence" value="ECO:0007669"/>
    <property type="project" value="UniProtKB-UniRule"/>
</dbReference>
<keyword evidence="3 4" id="KW-0067">ATP-binding</keyword>
<evidence type="ECO:0000256" key="3">
    <source>
        <dbReference type="ARBA" id="ARBA00022840"/>
    </source>
</evidence>
<protein>
    <submittedName>
        <fullName evidence="6">ATP-grasp domain-containing protein</fullName>
    </submittedName>
</protein>
<evidence type="ECO:0000256" key="4">
    <source>
        <dbReference type="PROSITE-ProRule" id="PRU00409"/>
    </source>
</evidence>
<dbReference type="Pfam" id="PF13535">
    <property type="entry name" value="ATP-grasp_4"/>
    <property type="match status" value="1"/>
</dbReference>
<sequence>MDSAYPGWPTCAPTACGYSAALTPSSEGAFVSARQKNVFVIGLDEANLPAMRDIPDAADYRFHPLLTIEELQGGEVSVPDLMAKAEKILDAFDGDVDAIVGYWDFPVSTLVAMLGDRYGTRSTSLESVVKCEHKYWSRLEQQKVIDEHPRFGRVNLEAADPRPPEGVRYPMWLKPALSYSSKLAYSVRDPDEFRAAVAKIKDGIGLVGRPFEHIMDRVEVPEEMAGVGAQVCLAEEALSGIQVAVEGYVHRGEVTVYGVLDSINYPDSSCFLRHQYPSTLPEPVVRRLHDVSERVIRQIGMDSATFSIEYFYDPGNDELNLLEINPRHSQAHAELFAFVDGVPNHHCMVSLAFDEDPAFPHGKGPCATSAKWYYRWFSDGVVHDVPTREEIDRIEREIGDVRIEVLVEEGQRLSDGGHQDSYSFELAHISTGGDSEEELRSKYDRCVAALGLTFDETEPGGRDLTND</sequence>
<keyword evidence="2 4" id="KW-0547">Nucleotide-binding</keyword>
<reference evidence="6 7" key="1">
    <citation type="submission" date="2020-12" db="EMBL/GenBank/DDBJ databases">
        <title>Identification and biosynthesis of polyene macrolides produced by Streptomyces alfalfae Men-myco-93-63.</title>
        <authorList>
            <person name="Liu D."/>
            <person name="Li Y."/>
            <person name="Liu L."/>
            <person name="Han X."/>
            <person name="Shen F."/>
        </authorList>
    </citation>
    <scope>NUCLEOTIDE SEQUENCE [LARGE SCALE GENOMIC DNA]</scope>
    <source>
        <strain evidence="6 7">Men-myco-93-63</strain>
    </source>
</reference>
<dbReference type="AlphaFoldDB" id="A0A7T4PCR6"/>
<dbReference type="GO" id="GO:0046872">
    <property type="term" value="F:metal ion binding"/>
    <property type="evidence" value="ECO:0007669"/>
    <property type="project" value="InterPro"/>
</dbReference>
<dbReference type="PROSITE" id="PS50975">
    <property type="entry name" value="ATP_GRASP"/>
    <property type="match status" value="1"/>
</dbReference>
<name>A0A7T4PCR6_9ACTN</name>
<evidence type="ECO:0000313" key="6">
    <source>
        <dbReference type="EMBL" id="QQC87856.1"/>
    </source>
</evidence>
<evidence type="ECO:0000313" key="7">
    <source>
        <dbReference type="Proteomes" id="UP000596130"/>
    </source>
</evidence>
<dbReference type="InterPro" id="IPR052032">
    <property type="entry name" value="ATP-dep_AA_Ligase"/>
</dbReference>
<keyword evidence="1" id="KW-0436">Ligase</keyword>
<evidence type="ECO:0000256" key="2">
    <source>
        <dbReference type="ARBA" id="ARBA00022741"/>
    </source>
</evidence>
<dbReference type="PANTHER" id="PTHR43585:SF2">
    <property type="entry name" value="ATP-GRASP ENZYME FSQD"/>
    <property type="match status" value="1"/>
</dbReference>